<name>A0A934U001_9NOCA</name>
<dbReference type="AlphaFoldDB" id="A0A934U001"/>
<dbReference type="Proteomes" id="UP000655868">
    <property type="component" value="Unassembled WGS sequence"/>
</dbReference>
<sequence>MSNDPQAVTGKLLDALVEFILAEVTDRFDDVVVREIDLVLAGADSIRLGDVVDPADVKVTARIGVDQVGGSAVVSQLVVPFADVFYNLEAASEHNLGDVIDRDQVQALINAGLGLTTAQERLFERLTLSPLVAQLASRFVGSIVGDFVAGNRKKAEKLPGMSSIFSVGDKVVSTAAKVGKGQLDAVAGMGAQYALKQTESAVRDLVKNGPVEKAVLEVWDLHANEPVSELRLYVSEEENRELAELAYGAAMSTRNKEYLLALVDAWIDTFFENFGQSTVRELLDQLGLSRDDLIAEAARFAPPIIDALIANGVLADQLRQRLEPFFSSDAAIAIVAEG</sequence>
<dbReference type="EMBL" id="JAEMNV010000001">
    <property type="protein sequence ID" value="MBJ8337574.1"/>
    <property type="molecule type" value="Genomic_DNA"/>
</dbReference>
<evidence type="ECO:0000313" key="1">
    <source>
        <dbReference type="EMBL" id="MBJ8337574.1"/>
    </source>
</evidence>
<evidence type="ECO:0000313" key="2">
    <source>
        <dbReference type="Proteomes" id="UP000655868"/>
    </source>
</evidence>
<keyword evidence="2" id="KW-1185">Reference proteome</keyword>
<accession>A0A934U001</accession>
<organism evidence="1 2">
    <name type="scientific">Antrihabitans stalagmiti</name>
    <dbReference type="NCBI Taxonomy" id="2799499"/>
    <lineage>
        <taxon>Bacteria</taxon>
        <taxon>Bacillati</taxon>
        <taxon>Actinomycetota</taxon>
        <taxon>Actinomycetes</taxon>
        <taxon>Mycobacteriales</taxon>
        <taxon>Nocardiaceae</taxon>
        <taxon>Antrihabitans</taxon>
    </lineage>
</organism>
<comment type="caution">
    <text evidence="1">The sequence shown here is derived from an EMBL/GenBank/DDBJ whole genome shotgun (WGS) entry which is preliminary data.</text>
</comment>
<proteinExistence type="predicted"/>
<reference evidence="1" key="1">
    <citation type="submission" date="2020-12" db="EMBL/GenBank/DDBJ databases">
        <title>Antrihabitans popcorni sp. nov. and Antrihabitans auranticaus sp. nov., isolated from a larva cave.</title>
        <authorList>
            <person name="Lee S.D."/>
            <person name="Kim I.S."/>
        </authorList>
    </citation>
    <scope>NUCLEOTIDE SEQUENCE</scope>
    <source>
        <strain evidence="1">YC3-6</strain>
    </source>
</reference>
<gene>
    <name evidence="1" type="ORF">JGU71_01620</name>
</gene>
<protein>
    <submittedName>
        <fullName evidence="1">Uncharacterized protein</fullName>
    </submittedName>
</protein>
<dbReference type="RefSeq" id="WP_199701317.1">
    <property type="nucleotide sequence ID" value="NZ_JAEMNV010000001.1"/>
</dbReference>